<sequence length="1044" mass="119930">MATDRPQNDDPMERCERTLWIWENNKMTKRTGNKNVKEIRVTIDVNNAIISVWNDGERVNAHKKDPCWKKAIRYSTEFKIETADGCKRSKKVFTNHTVKGYKPTITECECQSSENWTKVSFKPDLAKFGMRWLEGDTVALMKRRVVDLAGCLGNSVKVELDGTCFQLKTFEEYVEFYLQPSTKLDLQTSTDITRIYEKVSFVNYFATLKGGSHVDYITSQVTGFLAKFVNLKPNEIKSHLWVFVNALIDNPAFDSQTKENLTTNKDSFGSTCGLTLEFLKKVVKSDVVDRLFSYADSKRNEKLKKMNGKLDIPRLEDAYLAGTAKSGDCTLILTEGYSAKAFAMSGLSYLGQDKYGMFPLKGNLLNVREATNKKLQQNADIQNIKKILGLQDGKSYENVKELRYGHLMIMADQDPDGSHIKGLLISIFYRLWPSLLKKVKNFMCIFKTPIVKASDKNNDMVLFYTMPEYVKWKGRLGNEATKYKIKYYKGLETIESEGVEYCFANLDQHIKDLFWVDYEDDHAIELAFCKMKIKERNDWLRAPQDYFDTKEKRMRYLNFINTEFKQYVVADLQRSIPSMVDGLKPGQRKILFSAFKKPIIQEISVAQFSVYVYNHSAYHHHHGEASLVSTIIGMAQNFVGSNNVNLLQPNGQFGTRLMGGKDHASGSYINFTRLSPITRYLFHKDDELILNYLNDNGQSIEPKWFIPIIPMVLVNGSEGRGTECSSFIPNYNPREIIANLKRLLNGEAMVPMLPWYKGYEEGFEKTASKVTGYTTKGKISMDTTNGFRITELPVKKWTQDYQEFLDAALGKDIEGYTADYDDTTVNFRITMTEDQMEKAKKEGFSNKFNLTTTLSMANMHLLDAEGKLKKYDTPEQILEEFFYLRLDFYERRKTALLRELKKGVLVLENKVEYIRQASAGKIVFPKTLYERYAVLNGKGFKSSTSIERAAEQLGWEETKEEVNLEEEVAAGGYKYLLAVAYGGFLDEDLVMLENERDEKKKKFEELTPRTAKDLWLEDLDDLDIHLAVRNETLSLLICVLVLLT</sequence>
<keyword evidence="8" id="KW-0460">Magnesium</keyword>
<keyword evidence="5" id="KW-0479">Metal-binding</keyword>
<keyword evidence="17" id="KW-1185">Reference proteome</keyword>
<dbReference type="PROSITE" id="PS52040">
    <property type="entry name" value="TOPO_IIA"/>
    <property type="match status" value="1"/>
</dbReference>
<dbReference type="GO" id="GO:0000819">
    <property type="term" value="P:sister chromatid segregation"/>
    <property type="evidence" value="ECO:0007669"/>
    <property type="project" value="TreeGrafter"/>
</dbReference>
<dbReference type="FunFam" id="3.30.1490.30:FF:000001">
    <property type="entry name" value="DNA topoisomerase 2"/>
    <property type="match status" value="1"/>
</dbReference>
<dbReference type="InterPro" id="IPR013760">
    <property type="entry name" value="Topo_IIA-like_dom_sf"/>
</dbReference>
<dbReference type="InterPro" id="IPR036890">
    <property type="entry name" value="HATPase_C_sf"/>
</dbReference>
<dbReference type="InterPro" id="IPR002205">
    <property type="entry name" value="Topo_IIA_dom_A"/>
</dbReference>
<dbReference type="GO" id="GO:0005524">
    <property type="term" value="F:ATP binding"/>
    <property type="evidence" value="ECO:0007669"/>
    <property type="project" value="UniProtKB-UniRule"/>
</dbReference>
<dbReference type="PROSITE" id="PS50880">
    <property type="entry name" value="TOPRIM"/>
    <property type="match status" value="1"/>
</dbReference>
<name>A0A2U1M0E7_ARTAN</name>
<dbReference type="InterPro" id="IPR013759">
    <property type="entry name" value="Topo_IIA_B_C"/>
</dbReference>
<dbReference type="OrthoDB" id="276498at2759"/>
<dbReference type="Pfam" id="PF00521">
    <property type="entry name" value="DNA_topoisoIV"/>
    <property type="match status" value="1"/>
</dbReference>
<dbReference type="InterPro" id="IPR001241">
    <property type="entry name" value="Topo_IIA"/>
</dbReference>
<dbReference type="STRING" id="35608.A0A2U1M0E7"/>
<proteinExistence type="inferred from homology"/>
<gene>
    <name evidence="16" type="ORF">CTI12_AA433470</name>
</gene>
<evidence type="ECO:0000259" key="15">
    <source>
        <dbReference type="PROSITE" id="PS52040"/>
    </source>
</evidence>
<dbReference type="EC" id="5.6.2.2" evidence="13"/>
<evidence type="ECO:0000256" key="11">
    <source>
        <dbReference type="ARBA" id="ARBA00023235"/>
    </source>
</evidence>
<dbReference type="FunFam" id="3.40.50.670:FF:000001">
    <property type="entry name" value="DNA topoisomerase 2"/>
    <property type="match status" value="1"/>
</dbReference>
<evidence type="ECO:0000256" key="5">
    <source>
        <dbReference type="ARBA" id="ARBA00022723"/>
    </source>
</evidence>
<dbReference type="GO" id="GO:0003918">
    <property type="term" value="F:DNA topoisomerase type II (double strand cut, ATP-hydrolyzing) activity"/>
    <property type="evidence" value="ECO:0007669"/>
    <property type="project" value="UniProtKB-UniRule"/>
</dbReference>
<dbReference type="PANTHER" id="PTHR10169:SF38">
    <property type="entry name" value="DNA TOPOISOMERASE 2"/>
    <property type="match status" value="1"/>
</dbReference>
<dbReference type="InterPro" id="IPR001154">
    <property type="entry name" value="TopoII_euk"/>
</dbReference>
<comment type="cofactor">
    <cofactor evidence="3">
        <name>Mg(2+)</name>
        <dbReference type="ChEBI" id="CHEBI:18420"/>
    </cofactor>
</comment>
<dbReference type="Gene3D" id="3.30.565.10">
    <property type="entry name" value="Histidine kinase-like ATPase, C-terminal domain"/>
    <property type="match status" value="1"/>
</dbReference>
<dbReference type="SUPFAM" id="SSF55874">
    <property type="entry name" value="ATPase domain of HSP90 chaperone/DNA topoisomerase II/histidine kinase"/>
    <property type="match status" value="1"/>
</dbReference>
<dbReference type="GO" id="GO:0046872">
    <property type="term" value="F:metal ion binding"/>
    <property type="evidence" value="ECO:0007669"/>
    <property type="project" value="UniProtKB-KW"/>
</dbReference>
<dbReference type="GO" id="GO:0006265">
    <property type="term" value="P:DNA topological change"/>
    <property type="evidence" value="ECO:0007669"/>
    <property type="project" value="UniProtKB-UniRule"/>
</dbReference>
<evidence type="ECO:0000256" key="2">
    <source>
        <dbReference type="ARBA" id="ARBA00001913"/>
    </source>
</evidence>
<dbReference type="Gene3D" id="1.10.268.10">
    <property type="entry name" value="Topoisomerase, domain 3"/>
    <property type="match status" value="1"/>
</dbReference>
<dbReference type="Proteomes" id="UP000245207">
    <property type="component" value="Unassembled WGS sequence"/>
</dbReference>
<dbReference type="PANTHER" id="PTHR10169">
    <property type="entry name" value="DNA TOPOISOMERASE/GYRASE"/>
    <property type="match status" value="1"/>
</dbReference>
<dbReference type="Gene3D" id="3.30.1360.40">
    <property type="match status" value="1"/>
</dbReference>
<dbReference type="InterPro" id="IPR020568">
    <property type="entry name" value="Ribosomal_Su5_D2-typ_SF"/>
</dbReference>
<evidence type="ECO:0000256" key="6">
    <source>
        <dbReference type="ARBA" id="ARBA00022741"/>
    </source>
</evidence>
<comment type="subunit">
    <text evidence="13">Homodimer.</text>
</comment>
<dbReference type="Gene3D" id="3.30.230.10">
    <property type="match status" value="1"/>
</dbReference>
<dbReference type="SMART" id="SM00434">
    <property type="entry name" value="TOP4c"/>
    <property type="match status" value="1"/>
</dbReference>
<evidence type="ECO:0000256" key="1">
    <source>
        <dbReference type="ARBA" id="ARBA00000185"/>
    </source>
</evidence>
<protein>
    <recommendedName>
        <fullName evidence="13">DNA topoisomerase 2</fullName>
        <ecNumber evidence="13">5.6.2.2</ecNumber>
    </recommendedName>
</protein>
<evidence type="ECO:0000313" key="17">
    <source>
        <dbReference type="Proteomes" id="UP000245207"/>
    </source>
</evidence>
<organism evidence="16 17">
    <name type="scientific">Artemisia annua</name>
    <name type="common">Sweet wormwood</name>
    <dbReference type="NCBI Taxonomy" id="35608"/>
    <lineage>
        <taxon>Eukaryota</taxon>
        <taxon>Viridiplantae</taxon>
        <taxon>Streptophyta</taxon>
        <taxon>Embryophyta</taxon>
        <taxon>Tracheophyta</taxon>
        <taxon>Spermatophyta</taxon>
        <taxon>Magnoliopsida</taxon>
        <taxon>eudicotyledons</taxon>
        <taxon>Gunneridae</taxon>
        <taxon>Pentapetalae</taxon>
        <taxon>asterids</taxon>
        <taxon>campanulids</taxon>
        <taxon>Asterales</taxon>
        <taxon>Asteraceae</taxon>
        <taxon>Asteroideae</taxon>
        <taxon>Anthemideae</taxon>
        <taxon>Artemisiinae</taxon>
        <taxon>Artemisia</taxon>
    </lineage>
</organism>
<keyword evidence="7 13" id="KW-0067">ATP-binding</keyword>
<evidence type="ECO:0000256" key="7">
    <source>
        <dbReference type="ARBA" id="ARBA00022840"/>
    </source>
</evidence>
<dbReference type="InterPro" id="IPR031660">
    <property type="entry name" value="TOPRIM_C"/>
</dbReference>
<feature type="active site" description="O-(5'-phospho-DNA)-tyrosine intermediate" evidence="12">
    <location>
        <position position="668"/>
    </location>
</feature>
<comment type="similarity">
    <text evidence="4 13">Belongs to the type II topoisomerase family.</text>
</comment>
<keyword evidence="9 12" id="KW-0799">Topoisomerase</keyword>
<dbReference type="GO" id="GO:0003677">
    <property type="term" value="F:DNA binding"/>
    <property type="evidence" value="ECO:0007669"/>
    <property type="project" value="UniProtKB-UniRule"/>
</dbReference>
<dbReference type="Pfam" id="PF16898">
    <property type="entry name" value="TOPRIM_C"/>
    <property type="match status" value="1"/>
</dbReference>
<comment type="cofactor">
    <cofactor evidence="2">
        <name>Ca(2+)</name>
        <dbReference type="ChEBI" id="CHEBI:29108"/>
    </cofactor>
</comment>
<feature type="domain" description="Topo IIA-type catalytic" evidence="15">
    <location>
        <begin position="576"/>
        <end position="1019"/>
    </location>
</feature>
<dbReference type="FunFam" id="3.90.199.10:FF:000002">
    <property type="entry name" value="DNA topoisomerase 2"/>
    <property type="match status" value="1"/>
</dbReference>
<evidence type="ECO:0000256" key="10">
    <source>
        <dbReference type="ARBA" id="ARBA00023125"/>
    </source>
</evidence>
<dbReference type="Pfam" id="PF01751">
    <property type="entry name" value="Toprim"/>
    <property type="match status" value="1"/>
</dbReference>
<evidence type="ECO:0000256" key="13">
    <source>
        <dbReference type="RuleBase" id="RU362094"/>
    </source>
</evidence>
<comment type="catalytic activity">
    <reaction evidence="1 12 13">
        <text>ATP-dependent breakage, passage and rejoining of double-stranded DNA.</text>
        <dbReference type="EC" id="5.6.2.2"/>
    </reaction>
</comment>
<dbReference type="GO" id="GO:0000712">
    <property type="term" value="P:resolution of meiotic recombination intermediates"/>
    <property type="evidence" value="ECO:0007669"/>
    <property type="project" value="TreeGrafter"/>
</dbReference>
<dbReference type="SUPFAM" id="SSF54211">
    <property type="entry name" value="Ribosomal protein S5 domain 2-like"/>
    <property type="match status" value="1"/>
</dbReference>
<dbReference type="Gene3D" id="3.30.1490.30">
    <property type="match status" value="1"/>
</dbReference>
<comment type="function">
    <text evidence="13">Control of topological states of DNA by transient breakage and subsequent rejoining of DNA strands. Topoisomerase II makes double-strand breaks.</text>
</comment>
<dbReference type="InterPro" id="IPR050634">
    <property type="entry name" value="DNA_Topoisomerase_II"/>
</dbReference>
<dbReference type="PRINTS" id="PR01158">
    <property type="entry name" value="TOPISMRASEII"/>
</dbReference>
<dbReference type="CDD" id="cd03481">
    <property type="entry name" value="TopoIIA_Trans_ScTopoIIA"/>
    <property type="match status" value="1"/>
</dbReference>
<reference evidence="16 17" key="1">
    <citation type="journal article" date="2018" name="Mol. Plant">
        <title>The genome of Artemisia annua provides insight into the evolution of Asteraceae family and artemisinin biosynthesis.</title>
        <authorList>
            <person name="Shen Q."/>
            <person name="Zhang L."/>
            <person name="Liao Z."/>
            <person name="Wang S."/>
            <person name="Yan T."/>
            <person name="Shi P."/>
            <person name="Liu M."/>
            <person name="Fu X."/>
            <person name="Pan Q."/>
            <person name="Wang Y."/>
            <person name="Lv Z."/>
            <person name="Lu X."/>
            <person name="Zhang F."/>
            <person name="Jiang W."/>
            <person name="Ma Y."/>
            <person name="Chen M."/>
            <person name="Hao X."/>
            <person name="Li L."/>
            <person name="Tang Y."/>
            <person name="Lv G."/>
            <person name="Zhou Y."/>
            <person name="Sun X."/>
            <person name="Brodelius P.E."/>
            <person name="Rose J.K.C."/>
            <person name="Tang K."/>
        </authorList>
    </citation>
    <scope>NUCLEOTIDE SEQUENCE [LARGE SCALE GENOMIC DNA]</scope>
    <source>
        <strain evidence="17">cv. Huhao1</strain>
        <tissue evidence="16">Leaf</tissue>
    </source>
</reference>
<dbReference type="InterPro" id="IPR013757">
    <property type="entry name" value="Topo_IIA_A_a_sf"/>
</dbReference>
<comment type="caution">
    <text evidence="16">The sequence shown here is derived from an EMBL/GenBank/DDBJ whole genome shotgun (WGS) entry which is preliminary data.</text>
</comment>
<keyword evidence="11 12" id="KW-0413">Isomerase</keyword>
<dbReference type="AlphaFoldDB" id="A0A2U1M0E7"/>
<dbReference type="SMART" id="SM00433">
    <property type="entry name" value="TOP2c"/>
    <property type="match status" value="1"/>
</dbReference>
<dbReference type="Gene3D" id="3.40.50.670">
    <property type="match status" value="1"/>
</dbReference>
<evidence type="ECO:0000256" key="4">
    <source>
        <dbReference type="ARBA" id="ARBA00011080"/>
    </source>
</evidence>
<evidence type="ECO:0000256" key="3">
    <source>
        <dbReference type="ARBA" id="ARBA00001946"/>
    </source>
</evidence>
<dbReference type="Pfam" id="PF00204">
    <property type="entry name" value="DNA_gyraseB"/>
    <property type="match status" value="1"/>
</dbReference>
<dbReference type="InterPro" id="IPR014721">
    <property type="entry name" value="Ribsml_uS5_D2-typ_fold_subgr"/>
</dbReference>
<evidence type="ECO:0000256" key="9">
    <source>
        <dbReference type="ARBA" id="ARBA00023029"/>
    </source>
</evidence>
<dbReference type="InterPro" id="IPR013758">
    <property type="entry name" value="Topo_IIA_A/C_ab"/>
</dbReference>
<evidence type="ECO:0000256" key="8">
    <source>
        <dbReference type="ARBA" id="ARBA00022842"/>
    </source>
</evidence>
<accession>A0A2U1M0E7</accession>
<feature type="domain" description="Toprim" evidence="14">
    <location>
        <begin position="329"/>
        <end position="450"/>
    </location>
</feature>
<dbReference type="Gene3D" id="3.90.199.10">
    <property type="entry name" value="Topoisomerase II, domain 5"/>
    <property type="match status" value="1"/>
</dbReference>
<dbReference type="InterPro" id="IPR013506">
    <property type="entry name" value="Topo_IIA_bsu_dom2"/>
</dbReference>
<dbReference type="EMBL" id="PKPP01006986">
    <property type="protein sequence ID" value="PWA54707.1"/>
    <property type="molecule type" value="Genomic_DNA"/>
</dbReference>
<keyword evidence="6 13" id="KW-0547">Nucleotide-binding</keyword>
<evidence type="ECO:0000259" key="14">
    <source>
        <dbReference type="PROSITE" id="PS50880"/>
    </source>
</evidence>
<dbReference type="GO" id="GO:0005634">
    <property type="term" value="C:nucleus"/>
    <property type="evidence" value="ECO:0007669"/>
    <property type="project" value="TreeGrafter"/>
</dbReference>
<keyword evidence="10 12" id="KW-0238">DNA-binding</keyword>
<dbReference type="InterPro" id="IPR006171">
    <property type="entry name" value="TOPRIM_dom"/>
</dbReference>
<dbReference type="SUPFAM" id="SSF56719">
    <property type="entry name" value="Type II DNA topoisomerase"/>
    <property type="match status" value="1"/>
</dbReference>
<dbReference type="PRINTS" id="PR00418">
    <property type="entry name" value="TPI2FAMILY"/>
</dbReference>
<evidence type="ECO:0000313" key="16">
    <source>
        <dbReference type="EMBL" id="PWA54707.1"/>
    </source>
</evidence>
<evidence type="ECO:0000256" key="12">
    <source>
        <dbReference type="PROSITE-ProRule" id="PRU01384"/>
    </source>
</evidence>